<evidence type="ECO:0000313" key="6">
    <source>
        <dbReference type="Ensembl" id="ENSSDUP00000016032.1"/>
    </source>
</evidence>
<reference evidence="6" key="2">
    <citation type="submission" date="2025-09" db="UniProtKB">
        <authorList>
            <consortium name="Ensembl"/>
        </authorList>
    </citation>
    <scope>IDENTIFICATION</scope>
</reference>
<dbReference type="GO" id="GO:0005576">
    <property type="term" value="C:extracellular region"/>
    <property type="evidence" value="ECO:0007669"/>
    <property type="project" value="UniProtKB-SubCell"/>
</dbReference>
<dbReference type="Proteomes" id="UP000261420">
    <property type="component" value="Unplaced"/>
</dbReference>
<keyword evidence="2" id="KW-0964">Secreted</keyword>
<dbReference type="InterPro" id="IPR036084">
    <property type="entry name" value="Ser_inhib-like_sf"/>
</dbReference>
<evidence type="ECO:0000256" key="3">
    <source>
        <dbReference type="ARBA" id="ARBA00022737"/>
    </source>
</evidence>
<evidence type="ECO:0000259" key="5">
    <source>
        <dbReference type="Pfam" id="PF01826"/>
    </source>
</evidence>
<evidence type="ECO:0000256" key="4">
    <source>
        <dbReference type="ARBA" id="ARBA00023157"/>
    </source>
</evidence>
<accession>A0A3B4UCB5</accession>
<name>A0A3B4UCB5_SERDU</name>
<dbReference type="SUPFAM" id="SSF57567">
    <property type="entry name" value="Serine protease inhibitors"/>
    <property type="match status" value="1"/>
</dbReference>
<dbReference type="STRING" id="41447.ENSSDUP00000016032"/>
<dbReference type="AlphaFoldDB" id="A0A3B4UCB5"/>
<protein>
    <recommendedName>
        <fullName evidence="5">TIL domain-containing protein</fullName>
    </recommendedName>
</protein>
<dbReference type="Ensembl" id="ENSSDUT00000016324.1">
    <property type="protein sequence ID" value="ENSSDUP00000016032.1"/>
    <property type="gene ID" value="ENSSDUG00000011702.1"/>
</dbReference>
<keyword evidence="3" id="KW-0677">Repeat</keyword>
<keyword evidence="4" id="KW-1015">Disulfide bond</keyword>
<proteinExistence type="predicted"/>
<comment type="subcellular location">
    <subcellularLocation>
        <location evidence="1">Secreted</location>
    </subcellularLocation>
</comment>
<dbReference type="GeneTree" id="ENSGT00940000178983"/>
<organism evidence="6 7">
    <name type="scientific">Seriola dumerili</name>
    <name type="common">Greater amberjack</name>
    <name type="synonym">Caranx dumerili</name>
    <dbReference type="NCBI Taxonomy" id="41447"/>
    <lineage>
        <taxon>Eukaryota</taxon>
        <taxon>Metazoa</taxon>
        <taxon>Chordata</taxon>
        <taxon>Craniata</taxon>
        <taxon>Vertebrata</taxon>
        <taxon>Euteleostomi</taxon>
        <taxon>Actinopterygii</taxon>
        <taxon>Neopterygii</taxon>
        <taxon>Teleostei</taxon>
        <taxon>Neoteleostei</taxon>
        <taxon>Acanthomorphata</taxon>
        <taxon>Carangaria</taxon>
        <taxon>Carangiformes</taxon>
        <taxon>Carangidae</taxon>
        <taxon>Seriola</taxon>
    </lineage>
</organism>
<evidence type="ECO:0000313" key="7">
    <source>
        <dbReference type="Proteomes" id="UP000261420"/>
    </source>
</evidence>
<dbReference type="InterPro" id="IPR002919">
    <property type="entry name" value="TIL_dom"/>
</dbReference>
<sequence>MIKRICSLFECSCSELHTGDRVICLMFSHAFVCTDKECPYNMKFLECSNSCPDSCSNPQASQTCDNHCHDGCSCPAGTLYMSYGQCVSSSSCPCYDKDTIIPAGQAVSKDGTTW</sequence>
<feature type="domain" description="TIL" evidence="5">
    <location>
        <begin position="38"/>
        <end position="92"/>
    </location>
</feature>
<dbReference type="FunFam" id="2.10.25.10:FF:000153">
    <property type="entry name" value="MUC5B isoform 1"/>
    <property type="match status" value="1"/>
</dbReference>
<dbReference type="InterPro" id="IPR050780">
    <property type="entry name" value="Mucin_vWF_Thrombospondin_sf"/>
</dbReference>
<dbReference type="OMA" id="YLEMGRC"/>
<dbReference type="PANTHER" id="PTHR11339">
    <property type="entry name" value="EXTRACELLULAR MATRIX GLYCOPROTEIN RELATED"/>
    <property type="match status" value="1"/>
</dbReference>
<dbReference type="CDD" id="cd19941">
    <property type="entry name" value="TIL"/>
    <property type="match status" value="1"/>
</dbReference>
<evidence type="ECO:0000256" key="2">
    <source>
        <dbReference type="ARBA" id="ARBA00022525"/>
    </source>
</evidence>
<evidence type="ECO:0000256" key="1">
    <source>
        <dbReference type="ARBA" id="ARBA00004613"/>
    </source>
</evidence>
<dbReference type="Pfam" id="PF01826">
    <property type="entry name" value="TIL"/>
    <property type="match status" value="1"/>
</dbReference>
<keyword evidence="7" id="KW-1185">Reference proteome</keyword>
<dbReference type="Gene3D" id="2.10.25.10">
    <property type="entry name" value="Laminin"/>
    <property type="match status" value="1"/>
</dbReference>
<reference evidence="6" key="1">
    <citation type="submission" date="2025-08" db="UniProtKB">
        <authorList>
            <consortium name="Ensembl"/>
        </authorList>
    </citation>
    <scope>IDENTIFICATION</scope>
</reference>